<keyword evidence="8 9" id="KW-0066">ATP synthesis</keyword>
<evidence type="ECO:0000256" key="4">
    <source>
        <dbReference type="ARBA" id="ARBA00022448"/>
    </source>
</evidence>
<protein>
    <submittedName>
        <fullName evidence="11">ATP synthase F1 subunit epsilon</fullName>
    </submittedName>
</protein>
<dbReference type="InterPro" id="IPR036771">
    <property type="entry name" value="ATPsynth_dsu/esu_N"/>
</dbReference>
<comment type="subcellular location">
    <subcellularLocation>
        <location evidence="2">Endomembrane system</location>
        <topology evidence="2">Peripheral membrane protein</topology>
    </subcellularLocation>
</comment>
<reference evidence="11 12" key="1">
    <citation type="submission" date="2018-01" db="EMBL/GenBank/DDBJ databases">
        <authorList>
            <person name="Gaut B.S."/>
            <person name="Morton B.R."/>
            <person name="Clegg M.T."/>
            <person name="Duvall M.R."/>
        </authorList>
    </citation>
    <scope>NUCLEOTIDE SEQUENCE [LARGE SCALE GENOMIC DNA]</scope>
    <source>
        <strain evidence="11 12">HR-AV</strain>
    </source>
</reference>
<evidence type="ECO:0000256" key="9">
    <source>
        <dbReference type="RuleBase" id="RU003656"/>
    </source>
</evidence>
<dbReference type="GO" id="GO:0012505">
    <property type="term" value="C:endomembrane system"/>
    <property type="evidence" value="ECO:0007669"/>
    <property type="project" value="UniProtKB-SubCell"/>
</dbReference>
<evidence type="ECO:0000259" key="10">
    <source>
        <dbReference type="Pfam" id="PF02823"/>
    </source>
</evidence>
<dbReference type="InterPro" id="IPR001469">
    <property type="entry name" value="ATP_synth_F1_dsu/esu"/>
</dbReference>
<dbReference type="RefSeq" id="WP_103788998.1">
    <property type="nucleotide sequence ID" value="NZ_PQVF01000006.1"/>
</dbReference>
<dbReference type="GO" id="GO:0045259">
    <property type="term" value="C:proton-transporting ATP synthase complex"/>
    <property type="evidence" value="ECO:0007669"/>
    <property type="project" value="UniProtKB-KW"/>
</dbReference>
<dbReference type="GO" id="GO:0046933">
    <property type="term" value="F:proton-transporting ATP synthase activity, rotational mechanism"/>
    <property type="evidence" value="ECO:0007669"/>
    <property type="project" value="InterPro"/>
</dbReference>
<comment type="caution">
    <text evidence="11">The sequence shown here is derived from an EMBL/GenBank/DDBJ whole genome shotgun (WGS) entry which is preliminary data.</text>
</comment>
<dbReference type="NCBIfam" id="TIGR01216">
    <property type="entry name" value="ATP_synt_epsi"/>
    <property type="match status" value="1"/>
</dbReference>
<evidence type="ECO:0000313" key="11">
    <source>
        <dbReference type="EMBL" id="POY36695.1"/>
    </source>
</evidence>
<dbReference type="SUPFAM" id="SSF51344">
    <property type="entry name" value="Epsilon subunit of F1F0-ATP synthase N-terminal domain"/>
    <property type="match status" value="1"/>
</dbReference>
<evidence type="ECO:0000256" key="5">
    <source>
        <dbReference type="ARBA" id="ARBA00023065"/>
    </source>
</evidence>
<evidence type="ECO:0000256" key="2">
    <source>
        <dbReference type="ARBA" id="ARBA00004184"/>
    </source>
</evidence>
<feature type="domain" description="ATP synthase F1 complex delta/epsilon subunit N-terminal" evidence="10">
    <location>
        <begin position="2"/>
        <end position="79"/>
    </location>
</feature>
<name>A0A2S5A2C0_9SPHI</name>
<dbReference type="CDD" id="cd12152">
    <property type="entry name" value="F1-ATPase_delta"/>
    <property type="match status" value="1"/>
</dbReference>
<evidence type="ECO:0000256" key="8">
    <source>
        <dbReference type="ARBA" id="ARBA00023310"/>
    </source>
</evidence>
<evidence type="ECO:0000256" key="1">
    <source>
        <dbReference type="ARBA" id="ARBA00003543"/>
    </source>
</evidence>
<evidence type="ECO:0000256" key="7">
    <source>
        <dbReference type="ARBA" id="ARBA00023196"/>
    </source>
</evidence>
<dbReference type="PANTHER" id="PTHR13822:SF10">
    <property type="entry name" value="ATP SYNTHASE EPSILON CHAIN, CHLOROPLASTIC"/>
    <property type="match status" value="1"/>
</dbReference>
<gene>
    <name evidence="11" type="primary">atpC</name>
    <name evidence="11" type="ORF">C3K47_10030</name>
</gene>
<comment type="function">
    <text evidence="1">Produces ATP from ADP in the presence of a proton gradient across the membrane.</text>
</comment>
<sequence length="83" mass="8921">MILDILTPDKKVFSGEVISVTVPGKAGSFQIMENHAAIISTLDNGLVEIRLTDKSQELFNIKGGVVEVLKNKVVVLADGVVEE</sequence>
<dbReference type="OrthoDB" id="5294255at2"/>
<dbReference type="Pfam" id="PF02823">
    <property type="entry name" value="ATP-synt_DE_N"/>
    <property type="match status" value="1"/>
</dbReference>
<dbReference type="Proteomes" id="UP000236893">
    <property type="component" value="Unassembled WGS sequence"/>
</dbReference>
<dbReference type="Gene3D" id="2.60.15.10">
    <property type="entry name" value="F0F1 ATP synthase delta/epsilon subunit, N-terminal"/>
    <property type="match status" value="1"/>
</dbReference>
<proteinExistence type="inferred from homology"/>
<evidence type="ECO:0000313" key="12">
    <source>
        <dbReference type="Proteomes" id="UP000236893"/>
    </source>
</evidence>
<dbReference type="PANTHER" id="PTHR13822">
    <property type="entry name" value="ATP SYNTHASE DELTA/EPSILON CHAIN"/>
    <property type="match status" value="1"/>
</dbReference>
<organism evidence="11 12">
    <name type="scientific">Solitalea longa</name>
    <dbReference type="NCBI Taxonomy" id="2079460"/>
    <lineage>
        <taxon>Bacteria</taxon>
        <taxon>Pseudomonadati</taxon>
        <taxon>Bacteroidota</taxon>
        <taxon>Sphingobacteriia</taxon>
        <taxon>Sphingobacteriales</taxon>
        <taxon>Sphingobacteriaceae</taxon>
        <taxon>Solitalea</taxon>
    </lineage>
</organism>
<keyword evidence="4 9" id="KW-0813">Transport</keyword>
<comment type="subunit">
    <text evidence="9">F-type ATPases have 2 components, CF(1) - the catalytic core - and CF(0) - the membrane proton channel. CF(1) has five subunits: alpha(3), beta(3), gamma(1), delta(1), epsilon(1). CF(0) has three main subunits: a, b and c.</text>
</comment>
<dbReference type="AlphaFoldDB" id="A0A2S5A2C0"/>
<keyword evidence="6" id="KW-0472">Membrane</keyword>
<accession>A0A2S5A2C0</accession>
<evidence type="ECO:0000256" key="3">
    <source>
        <dbReference type="ARBA" id="ARBA00005712"/>
    </source>
</evidence>
<dbReference type="EMBL" id="PQVF01000006">
    <property type="protein sequence ID" value="POY36695.1"/>
    <property type="molecule type" value="Genomic_DNA"/>
</dbReference>
<keyword evidence="5 9" id="KW-0406">Ion transport</keyword>
<keyword evidence="12" id="KW-1185">Reference proteome</keyword>
<dbReference type="InterPro" id="IPR020546">
    <property type="entry name" value="ATP_synth_F1_dsu/esu_N"/>
</dbReference>
<comment type="similarity">
    <text evidence="3 9">Belongs to the ATPase epsilon chain family.</text>
</comment>
<evidence type="ECO:0000256" key="6">
    <source>
        <dbReference type="ARBA" id="ARBA00023136"/>
    </source>
</evidence>
<keyword evidence="7 9" id="KW-0139">CF(1)</keyword>